<proteinExistence type="inferred from homology"/>
<feature type="transmembrane region" description="Helical" evidence="11">
    <location>
        <begin position="48"/>
        <end position="69"/>
    </location>
</feature>
<feature type="active site" evidence="6">
    <location>
        <position position="520"/>
    </location>
</feature>
<comment type="cofactor">
    <cofactor evidence="1 7">
        <name>Ca(2+)</name>
        <dbReference type="ChEBI" id="CHEBI:29108"/>
    </cofactor>
</comment>
<dbReference type="InterPro" id="IPR012341">
    <property type="entry name" value="6hp_glycosidase-like_sf"/>
</dbReference>
<evidence type="ECO:0000256" key="6">
    <source>
        <dbReference type="PIRSR" id="PIRSR601382-1"/>
    </source>
</evidence>
<evidence type="ECO:0000256" key="5">
    <source>
        <dbReference type="ARBA" id="ARBA00023157"/>
    </source>
</evidence>
<sequence length="817" mass="90160">MVARNTSSYLPLAGSSSSSPSSSRSASGRMCGPSSSALSSLARKLKRILLVLVAFVILLQLLVLLPYFAGEERMKGWGLESVPHPAPPQWMQPGSWATGPPGPPGHGPPGHGPPGRPDDHPPWDDGEDHFTGGATPIDASIAFPPPYHKTFQTFDYAHNSDANPHLGQIPALHLNVLNSVPVLVAPPFPPKAPEINSSVYNLRPWDKELKGSNTTWQDSFKAHLQPMEEDPRSAPFSGWKPPLAMLDTSKPPAEKLGKVQFAFTDPTRRSGKQGDEAREKLLAERQRLVRNAFLHAWSGYKRLAWGHDELRPVSEKAQDNFNGWGATIVDALDTLLVMDLPGEYDLARSHVRDIDFALIGGERSAYGSSDGRLPVFETAIRYLGGMLAAYDLSGDELMKDRAEELAQRLEAAFDTRSGVPVGRIRLAEDINQPRPGRGSFGSTHSFSSVVLSEAGSMLLEYTRLWQATGNRAYYDRVQRVTDWFDRNMTEGAGQGGLLYNIIFPEQHTGSGSLSFGGMSDSYYEYLIKEHQLLGGRVPQYGRMYSAAMETARGFIIRDVHSVPNTSLLVPGSFEHKTWHAKLEHLACFTGAMAGLGAKLMPKERGKDYAVAQRISETCWWAYNSTNTGIGPEYTIFYEEYKPHRGKNGKNVGKYGQNAKPSGWPIEGIRGQLPDYRGRPETIESVFYMWRITGDPVWQERGWQMFSSWVTHSMTNVGFANIQDVNKVPAPLTDSMESFVFAETFKYYYLLFSPPDLISLDDYVLTTEAHPLLVPQNGKWAQPEAQRVQGVGGACGREGEERSGSTGQDGTEYGGADG</sequence>
<feature type="active site" description="Proton donor" evidence="6">
    <location>
        <position position="377"/>
    </location>
</feature>
<dbReference type="GO" id="GO:0016020">
    <property type="term" value="C:membrane"/>
    <property type="evidence" value="ECO:0007669"/>
    <property type="project" value="InterPro"/>
</dbReference>
<dbReference type="InterPro" id="IPR036026">
    <property type="entry name" value="Seven-hairpin_glycosidases"/>
</dbReference>
<dbReference type="SUPFAM" id="SSF48225">
    <property type="entry name" value="Seven-hairpin glycosidases"/>
    <property type="match status" value="1"/>
</dbReference>
<organism evidence="12 13">
    <name type="scientific">Pseudomicrostroma glucosiphilum</name>
    <dbReference type="NCBI Taxonomy" id="1684307"/>
    <lineage>
        <taxon>Eukaryota</taxon>
        <taxon>Fungi</taxon>
        <taxon>Dikarya</taxon>
        <taxon>Basidiomycota</taxon>
        <taxon>Ustilaginomycotina</taxon>
        <taxon>Exobasidiomycetes</taxon>
        <taxon>Microstromatales</taxon>
        <taxon>Microstromatales incertae sedis</taxon>
        <taxon>Pseudomicrostroma</taxon>
    </lineage>
</organism>
<evidence type="ECO:0000256" key="11">
    <source>
        <dbReference type="SAM" id="Phobius"/>
    </source>
</evidence>
<dbReference type="GO" id="GO:0005783">
    <property type="term" value="C:endoplasmic reticulum"/>
    <property type="evidence" value="ECO:0007669"/>
    <property type="project" value="TreeGrafter"/>
</dbReference>
<dbReference type="GO" id="GO:0005975">
    <property type="term" value="P:carbohydrate metabolic process"/>
    <property type="evidence" value="ECO:0007669"/>
    <property type="project" value="InterPro"/>
</dbReference>
<dbReference type="RefSeq" id="XP_025346223.1">
    <property type="nucleotide sequence ID" value="XM_025491211.1"/>
</dbReference>
<name>A0A316U3W4_9BASI</name>
<dbReference type="GO" id="GO:0005509">
    <property type="term" value="F:calcium ion binding"/>
    <property type="evidence" value="ECO:0007669"/>
    <property type="project" value="InterPro"/>
</dbReference>
<reference evidence="12 13" key="1">
    <citation type="journal article" date="2018" name="Mol. Biol. Evol.">
        <title>Broad Genomic Sampling Reveals a Smut Pathogenic Ancestry of the Fungal Clade Ustilaginomycotina.</title>
        <authorList>
            <person name="Kijpornyongpan T."/>
            <person name="Mondo S.J."/>
            <person name="Barry K."/>
            <person name="Sandor L."/>
            <person name="Lee J."/>
            <person name="Lipzen A."/>
            <person name="Pangilinan J."/>
            <person name="LaButti K."/>
            <person name="Hainaut M."/>
            <person name="Henrissat B."/>
            <person name="Grigoriev I.V."/>
            <person name="Spatafora J.W."/>
            <person name="Aime M.C."/>
        </authorList>
    </citation>
    <scope>NUCLEOTIDE SEQUENCE [LARGE SCALE GENOMIC DNA]</scope>
    <source>
        <strain evidence="12 13">MCA 4718</strain>
    </source>
</reference>
<keyword evidence="9 12" id="KW-0326">Glycosidase</keyword>
<evidence type="ECO:0000256" key="3">
    <source>
        <dbReference type="ARBA" id="ARBA00007658"/>
    </source>
</evidence>
<feature type="region of interest" description="Disordered" evidence="10">
    <location>
        <begin position="88"/>
        <end position="135"/>
    </location>
</feature>
<evidence type="ECO:0000313" key="13">
    <source>
        <dbReference type="Proteomes" id="UP000245942"/>
    </source>
</evidence>
<comment type="pathway">
    <text evidence="2">Protein modification; protein glycosylation.</text>
</comment>
<dbReference type="GeneID" id="37012945"/>
<evidence type="ECO:0000256" key="8">
    <source>
        <dbReference type="PIRSR" id="PIRSR601382-3"/>
    </source>
</evidence>
<comment type="similarity">
    <text evidence="3 9">Belongs to the glycosyl hydrolase 47 family.</text>
</comment>
<dbReference type="EMBL" id="KZ819333">
    <property type="protein sequence ID" value="PWN19063.1"/>
    <property type="molecule type" value="Genomic_DNA"/>
</dbReference>
<keyword evidence="7" id="KW-0479">Metal-binding</keyword>
<dbReference type="InterPro" id="IPR050749">
    <property type="entry name" value="Glycosyl_Hydrolase_47"/>
</dbReference>
<feature type="region of interest" description="Disordered" evidence="10">
    <location>
        <begin position="1"/>
        <end position="33"/>
    </location>
</feature>
<feature type="active site" evidence="6">
    <location>
        <position position="680"/>
    </location>
</feature>
<dbReference type="PANTHER" id="PTHR11742:SF103">
    <property type="entry name" value="ENDOPLASMIC RETICULUM MANNOSIDASE MNL2-RELATED"/>
    <property type="match status" value="1"/>
</dbReference>
<keyword evidence="7" id="KW-0106">Calcium</keyword>
<evidence type="ECO:0000256" key="2">
    <source>
        <dbReference type="ARBA" id="ARBA00004922"/>
    </source>
</evidence>
<protein>
    <recommendedName>
        <fullName evidence="9">alpha-1,2-Mannosidase</fullName>
        <ecNumber evidence="9">3.2.1.-</ecNumber>
    </recommendedName>
</protein>
<dbReference type="Gene3D" id="1.50.10.10">
    <property type="match status" value="1"/>
</dbReference>
<keyword evidence="13" id="KW-1185">Reference proteome</keyword>
<evidence type="ECO:0000256" key="9">
    <source>
        <dbReference type="RuleBase" id="RU361193"/>
    </source>
</evidence>
<gene>
    <name evidence="12" type="ORF">BCV69DRAFT_278597</name>
</gene>
<feature type="compositionally biased region" description="Pro residues" evidence="10">
    <location>
        <begin position="100"/>
        <end position="115"/>
    </location>
</feature>
<feature type="compositionally biased region" description="Low complexity" evidence="10">
    <location>
        <begin position="7"/>
        <end position="33"/>
    </location>
</feature>
<evidence type="ECO:0000256" key="10">
    <source>
        <dbReference type="SAM" id="MobiDB-lite"/>
    </source>
</evidence>
<keyword evidence="11" id="KW-0812">Transmembrane</keyword>
<dbReference type="Proteomes" id="UP000245942">
    <property type="component" value="Unassembled WGS sequence"/>
</dbReference>
<feature type="region of interest" description="Disordered" evidence="10">
    <location>
        <begin position="785"/>
        <end position="817"/>
    </location>
</feature>
<keyword evidence="4 9" id="KW-0378">Hydrolase</keyword>
<dbReference type="OrthoDB" id="8118055at2759"/>
<dbReference type="InterPro" id="IPR001382">
    <property type="entry name" value="Glyco_hydro_47"/>
</dbReference>
<keyword evidence="11" id="KW-1133">Transmembrane helix</keyword>
<dbReference type="PANTHER" id="PTHR11742">
    <property type="entry name" value="MANNOSYL-OLIGOSACCHARIDE ALPHA-1,2-MANNOSIDASE-RELATED"/>
    <property type="match status" value="1"/>
</dbReference>
<dbReference type="GO" id="GO:0036503">
    <property type="term" value="P:ERAD pathway"/>
    <property type="evidence" value="ECO:0007669"/>
    <property type="project" value="UniProtKB-ARBA"/>
</dbReference>
<dbReference type="Pfam" id="PF01532">
    <property type="entry name" value="Glyco_hydro_47"/>
    <property type="match status" value="1"/>
</dbReference>
<dbReference type="EC" id="3.2.1.-" evidence="9"/>
<dbReference type="STRING" id="1684307.A0A316U3W4"/>
<dbReference type="AlphaFoldDB" id="A0A316U3W4"/>
<feature type="binding site" evidence="7">
    <location>
        <position position="766"/>
    </location>
    <ligand>
        <name>Ca(2+)</name>
        <dbReference type="ChEBI" id="CHEBI:29108"/>
    </ligand>
</feature>
<feature type="disulfide bond" evidence="8">
    <location>
        <begin position="587"/>
        <end position="618"/>
    </location>
</feature>
<dbReference type="GO" id="GO:0004571">
    <property type="term" value="F:mannosyl-oligosaccharide 1,2-alpha-mannosidase activity"/>
    <property type="evidence" value="ECO:0007669"/>
    <property type="project" value="InterPro"/>
</dbReference>
<evidence type="ECO:0000256" key="1">
    <source>
        <dbReference type="ARBA" id="ARBA00001913"/>
    </source>
</evidence>
<evidence type="ECO:0000256" key="4">
    <source>
        <dbReference type="ARBA" id="ARBA00022801"/>
    </source>
</evidence>
<accession>A0A316U3W4</accession>
<feature type="active site" description="Proton donor" evidence="6">
    <location>
        <position position="632"/>
    </location>
</feature>
<keyword evidence="11" id="KW-0472">Membrane</keyword>
<evidence type="ECO:0000313" key="12">
    <source>
        <dbReference type="EMBL" id="PWN19063.1"/>
    </source>
</evidence>
<keyword evidence="5 8" id="KW-1015">Disulfide bond</keyword>
<dbReference type="PRINTS" id="PR00747">
    <property type="entry name" value="GLYHDRLASE47"/>
</dbReference>
<evidence type="ECO:0000256" key="7">
    <source>
        <dbReference type="PIRSR" id="PIRSR601382-2"/>
    </source>
</evidence>